<feature type="region of interest" description="Disordered" evidence="1">
    <location>
        <begin position="1"/>
        <end position="111"/>
    </location>
</feature>
<dbReference type="AlphaFoldDB" id="A0A2S6BV23"/>
<feature type="compositionally biased region" description="Polar residues" evidence="1">
    <location>
        <begin position="64"/>
        <end position="87"/>
    </location>
</feature>
<dbReference type="EMBL" id="PNEN01001758">
    <property type="protein sequence ID" value="PPJ51328.1"/>
    <property type="molecule type" value="Genomic_DNA"/>
</dbReference>
<sequence>MDKYLSRHSQPARATSQAKHRQPAPAPRLPTNMAPARDTTPEVPETPQGPQEPQHLLDEDDANLTRSVAPQSLSARDNSQAAKSSPSRPGARVGAATAEGEQQNMSDTTKQLIHYTGSEARRQIAFTRGQMQKAPVLNPLLLEMEKLRDHRPVRGELPYNWQHARREGGAPAQPAATASEDNGTKLIEAQSSHRAVHRSALKARPQHPSTASAAARAQYRELEDLVPAPNAPIFSSVISQKTSSRNTVNKSLPRSTRPTWNFENMATGARSTEAETASILVGMQFTPAINEAMPYGELKYRLESHSPDTREGPRRKKRKVEAVKENEKIVIDLTMED</sequence>
<organism evidence="2 3">
    <name type="scientific">Cercospora berteroae</name>
    <dbReference type="NCBI Taxonomy" id="357750"/>
    <lineage>
        <taxon>Eukaryota</taxon>
        <taxon>Fungi</taxon>
        <taxon>Dikarya</taxon>
        <taxon>Ascomycota</taxon>
        <taxon>Pezizomycotina</taxon>
        <taxon>Dothideomycetes</taxon>
        <taxon>Dothideomycetidae</taxon>
        <taxon>Mycosphaerellales</taxon>
        <taxon>Mycosphaerellaceae</taxon>
        <taxon>Cercospora</taxon>
    </lineage>
</organism>
<accession>A0A2S6BV23</accession>
<name>A0A2S6BV23_9PEZI</name>
<evidence type="ECO:0000313" key="2">
    <source>
        <dbReference type="EMBL" id="PPJ51328.1"/>
    </source>
</evidence>
<keyword evidence="3" id="KW-1185">Reference proteome</keyword>
<evidence type="ECO:0000256" key="1">
    <source>
        <dbReference type="SAM" id="MobiDB-lite"/>
    </source>
</evidence>
<feature type="compositionally biased region" description="Polar residues" evidence="1">
    <location>
        <begin position="100"/>
        <end position="111"/>
    </location>
</feature>
<evidence type="ECO:0000313" key="3">
    <source>
        <dbReference type="Proteomes" id="UP000237631"/>
    </source>
</evidence>
<comment type="caution">
    <text evidence="2">The sequence shown here is derived from an EMBL/GenBank/DDBJ whole genome shotgun (WGS) entry which is preliminary data.</text>
</comment>
<gene>
    <name evidence="2" type="ORF">CBER1_08623</name>
</gene>
<reference evidence="3" key="1">
    <citation type="journal article" date="2017" name="bioRxiv">
        <title>Conservation of a gene cluster reveals novel cercosporin biosynthetic mechanisms and extends production to the genus Colletotrichum.</title>
        <authorList>
            <person name="de Jonge R."/>
            <person name="Ebert M.K."/>
            <person name="Huitt-Roehl C.R."/>
            <person name="Pal P."/>
            <person name="Suttle J.C."/>
            <person name="Spanner R.E."/>
            <person name="Neubauer J.D."/>
            <person name="Jurick W.M.II."/>
            <person name="Stott K.A."/>
            <person name="Secor G.A."/>
            <person name="Thomma B.P.H.J."/>
            <person name="Van de Peer Y."/>
            <person name="Townsend C.A."/>
            <person name="Bolton M.D."/>
        </authorList>
    </citation>
    <scope>NUCLEOTIDE SEQUENCE [LARGE SCALE GENOMIC DNA]</scope>
    <source>
        <strain evidence="3">CBS538.71</strain>
    </source>
</reference>
<feature type="compositionally biased region" description="Polar residues" evidence="1">
    <location>
        <begin position="7"/>
        <end position="17"/>
    </location>
</feature>
<proteinExistence type="predicted"/>
<dbReference type="OrthoDB" id="3649080at2759"/>
<dbReference type="Proteomes" id="UP000237631">
    <property type="component" value="Unassembled WGS sequence"/>
</dbReference>
<protein>
    <submittedName>
        <fullName evidence="2">Uncharacterized protein</fullName>
    </submittedName>
</protein>